<dbReference type="RefSeq" id="WP_182896555.1">
    <property type="nucleotide sequence ID" value="NZ_JACGZW010000024.1"/>
</dbReference>
<keyword evidence="3" id="KW-0812">Transmembrane</keyword>
<evidence type="ECO:0000256" key="3">
    <source>
        <dbReference type="SAM" id="Phobius"/>
    </source>
</evidence>
<gene>
    <name evidence="5" type="ORF">H4281_42715</name>
</gene>
<dbReference type="EMBL" id="JACGZW010000024">
    <property type="protein sequence ID" value="MBB1159898.1"/>
    <property type="molecule type" value="Genomic_DNA"/>
</dbReference>
<sequence>MAGTPAHNDSGYLGSAGGTSCHVVRTNRPWKSGIDSIAVSVGSGLGSLGYVVRDQFPDAGWDSVDYDAIVPERPVVLNLGGTSRDSLRFAVLVTPHEGGASGPPTFPAIAAATGAGIRYAASTNSIAFGLPLLGTGNLGLGDDEVAAVVIPAAVKALQDTSGLRTLVFICNSEETENAIRAAWGRPGVPRFSAVELAGGVSNDLVDPTLGIPLERDRLGVAPYVSMLATVIADRSTLPPLSVGVFGEWGAGKSYFMGLMRAEVGRLAGSGNPAYCGEIVQIGFNAWHYADRNLWASLGDEIFRQLAGPGPNAQQRRDQLREELVQRLDQVTELEDAKRQARATAAKLQADVDKAALNRKDAARVLIRALGGSREVWQRLGIQDEAEQGALLVEQLRGTLSEAEALRRSPKGRWGKTALVVSVVILLVGFFAAAIVPVAREWLAGIGVGFAAAAGTGVALLSRARSGFRELRELSEDLRRGIDRRASRMVSPEVARMLEELRRAETDQRVAEAQLEEVVARVGELGRELTELTPGRNLYAFLADRAHGDSYRRDLGLISTIRKDFEQLVELMDDWRAHPDSGGTPIDRIVLYIDDLDRCSARQVVEVLEAVHLLLALELFVVVVGVDPRWLTRSLHSRYDGMLDDSPEAGRLASPEDYLGKIINLPFVLPTMSEGSLRRLLRSLTDDRLLEPAGEERPRTQQIPSPARTLPDLAPDIEEGSEVDSQSRPERAADPPRPLTPAEIDLLSELDVLISTPREAKRLFNLYRMIRATRDLSAASHFLGDETEPGDYQAVVALLGLLTAPGLVLEKALDTLPDPDRAITGGLVHRPPDAAWAGFVADCAPRRHGEVWRNPVAGTLCDNELRDWRQLHRGLAHVSATLRIDTLSRFQHWVPAVRRFSYVLSPAE</sequence>
<feature type="coiled-coil region" evidence="1">
    <location>
        <begin position="316"/>
        <end position="357"/>
    </location>
</feature>
<dbReference type="AlphaFoldDB" id="A0A7W3ZG95"/>
<feature type="transmembrane region" description="Helical" evidence="3">
    <location>
        <begin position="441"/>
        <end position="461"/>
    </location>
</feature>
<reference evidence="5 6" key="1">
    <citation type="submission" date="2020-08" db="EMBL/GenBank/DDBJ databases">
        <title>Amycolatopsis sp. nov. DR6-1 isolated from Dendrobium heterocarpum.</title>
        <authorList>
            <person name="Tedsree N."/>
            <person name="Kuncharoen N."/>
            <person name="Likhitwitayawuid K."/>
            <person name="Tanasupawat S."/>
        </authorList>
    </citation>
    <scope>NUCLEOTIDE SEQUENCE [LARGE SCALE GENOMIC DNA]</scope>
    <source>
        <strain evidence="5 6">DR6-1</strain>
    </source>
</reference>
<protein>
    <recommendedName>
        <fullName evidence="4">KAP NTPase domain-containing protein</fullName>
    </recommendedName>
</protein>
<feature type="coiled-coil region" evidence="1">
    <location>
        <begin position="493"/>
        <end position="520"/>
    </location>
</feature>
<feature type="compositionally biased region" description="Basic and acidic residues" evidence="2">
    <location>
        <begin position="724"/>
        <end position="733"/>
    </location>
</feature>
<feature type="domain" description="KAP NTPase" evidence="4">
    <location>
        <begin position="221"/>
        <end position="770"/>
    </location>
</feature>
<dbReference type="PANTHER" id="PTHR22674:SF6">
    <property type="entry name" value="NTPASE KAP FAMILY P-LOOP DOMAIN-CONTAINING PROTEIN 1"/>
    <property type="match status" value="1"/>
</dbReference>
<comment type="caution">
    <text evidence="5">The sequence shown here is derived from an EMBL/GenBank/DDBJ whole genome shotgun (WGS) entry which is preliminary data.</text>
</comment>
<dbReference type="PANTHER" id="PTHR22674">
    <property type="entry name" value="NTPASE, KAP FAMILY P-LOOP DOMAIN-CONTAINING 1"/>
    <property type="match status" value="1"/>
</dbReference>
<evidence type="ECO:0000256" key="2">
    <source>
        <dbReference type="SAM" id="MobiDB-lite"/>
    </source>
</evidence>
<organism evidence="5 6">
    <name type="scientific">Amycolatopsis dendrobii</name>
    <dbReference type="NCBI Taxonomy" id="2760662"/>
    <lineage>
        <taxon>Bacteria</taxon>
        <taxon>Bacillati</taxon>
        <taxon>Actinomycetota</taxon>
        <taxon>Actinomycetes</taxon>
        <taxon>Pseudonocardiales</taxon>
        <taxon>Pseudonocardiaceae</taxon>
        <taxon>Amycolatopsis</taxon>
    </lineage>
</organism>
<keyword evidence="3" id="KW-1133">Transmembrane helix</keyword>
<keyword evidence="3" id="KW-0472">Membrane</keyword>
<feature type="transmembrane region" description="Helical" evidence="3">
    <location>
        <begin position="416"/>
        <end position="435"/>
    </location>
</feature>
<proteinExistence type="predicted"/>
<dbReference type="Proteomes" id="UP000526734">
    <property type="component" value="Unassembled WGS sequence"/>
</dbReference>
<feature type="region of interest" description="Disordered" evidence="2">
    <location>
        <begin position="688"/>
        <end position="739"/>
    </location>
</feature>
<evidence type="ECO:0000259" key="4">
    <source>
        <dbReference type="Pfam" id="PF07693"/>
    </source>
</evidence>
<evidence type="ECO:0000256" key="1">
    <source>
        <dbReference type="SAM" id="Coils"/>
    </source>
</evidence>
<accession>A0A7W3ZG95</accession>
<evidence type="ECO:0000313" key="6">
    <source>
        <dbReference type="Proteomes" id="UP000526734"/>
    </source>
</evidence>
<name>A0A7W3ZG95_9PSEU</name>
<evidence type="ECO:0000313" key="5">
    <source>
        <dbReference type="EMBL" id="MBB1159898.1"/>
    </source>
</evidence>
<keyword evidence="1" id="KW-0175">Coiled coil</keyword>
<feature type="compositionally biased region" description="Basic and acidic residues" evidence="2">
    <location>
        <begin position="688"/>
        <end position="698"/>
    </location>
</feature>
<dbReference type="InterPro" id="IPR011646">
    <property type="entry name" value="KAP_P-loop"/>
</dbReference>
<dbReference type="SUPFAM" id="SSF52949">
    <property type="entry name" value="Macro domain-like"/>
    <property type="match status" value="1"/>
</dbReference>
<dbReference type="InterPro" id="IPR052754">
    <property type="entry name" value="NTPase_KAP_P-loop"/>
</dbReference>
<dbReference type="Pfam" id="PF07693">
    <property type="entry name" value="KAP_NTPase"/>
    <property type="match status" value="1"/>
</dbReference>
<dbReference type="InterPro" id="IPR043472">
    <property type="entry name" value="Macro_dom-like"/>
</dbReference>
<keyword evidence="6" id="KW-1185">Reference proteome</keyword>